<evidence type="ECO:0000256" key="3">
    <source>
        <dbReference type="ARBA" id="ARBA00022729"/>
    </source>
</evidence>
<organism evidence="6 7">
    <name type="scientific">Clostridium magnum DSM 2767</name>
    <dbReference type="NCBI Taxonomy" id="1121326"/>
    <lineage>
        <taxon>Bacteria</taxon>
        <taxon>Bacillati</taxon>
        <taxon>Bacillota</taxon>
        <taxon>Clostridia</taxon>
        <taxon>Eubacteriales</taxon>
        <taxon>Clostridiaceae</taxon>
        <taxon>Clostridium</taxon>
    </lineage>
</organism>
<dbReference type="EMBL" id="LWAE01000004">
    <property type="protein sequence ID" value="KZL90975.1"/>
    <property type="molecule type" value="Genomic_DNA"/>
</dbReference>
<dbReference type="RefSeq" id="WP_201787661.1">
    <property type="nucleotide sequence ID" value="NZ_FQXL01000042.1"/>
</dbReference>
<dbReference type="InterPro" id="IPR028082">
    <property type="entry name" value="Peripla_BP_I"/>
</dbReference>
<evidence type="ECO:0000256" key="4">
    <source>
        <dbReference type="SAM" id="SignalP"/>
    </source>
</evidence>
<evidence type="ECO:0000313" key="6">
    <source>
        <dbReference type="EMBL" id="KZL90975.1"/>
    </source>
</evidence>
<feature type="signal peptide" evidence="4">
    <location>
        <begin position="1"/>
        <end position="22"/>
    </location>
</feature>
<accession>A0A161WH20</accession>
<dbReference type="PANTHER" id="PTHR46847:SF1">
    <property type="entry name" value="D-ALLOSE-BINDING PERIPLASMIC PROTEIN-RELATED"/>
    <property type="match status" value="1"/>
</dbReference>
<dbReference type="Proteomes" id="UP000076603">
    <property type="component" value="Unassembled WGS sequence"/>
</dbReference>
<evidence type="ECO:0000256" key="2">
    <source>
        <dbReference type="ARBA" id="ARBA00007639"/>
    </source>
</evidence>
<name>A0A161WH20_9CLOT</name>
<dbReference type="CDD" id="cd19967">
    <property type="entry name" value="PBP1_TmRBP-like"/>
    <property type="match status" value="1"/>
</dbReference>
<dbReference type="PANTHER" id="PTHR46847">
    <property type="entry name" value="D-ALLOSE-BINDING PERIPLASMIC PROTEIN-RELATED"/>
    <property type="match status" value="1"/>
</dbReference>
<evidence type="ECO:0000313" key="7">
    <source>
        <dbReference type="Proteomes" id="UP000076603"/>
    </source>
</evidence>
<dbReference type="PATRIC" id="fig|1121326.3.peg.3933"/>
<protein>
    <submittedName>
        <fullName evidence="6">D-ribose-binding periplasmic protein</fullName>
    </submittedName>
</protein>
<dbReference type="PROSITE" id="PS51257">
    <property type="entry name" value="PROKAR_LIPOPROTEIN"/>
    <property type="match status" value="1"/>
</dbReference>
<dbReference type="Gene3D" id="3.40.50.2300">
    <property type="match status" value="2"/>
</dbReference>
<dbReference type="STRING" id="1121326.CLMAG_38860"/>
<evidence type="ECO:0000259" key="5">
    <source>
        <dbReference type="Pfam" id="PF13407"/>
    </source>
</evidence>
<dbReference type="SUPFAM" id="SSF53822">
    <property type="entry name" value="Periplasmic binding protein-like I"/>
    <property type="match status" value="1"/>
</dbReference>
<comment type="similarity">
    <text evidence="2">Belongs to the bacterial solute-binding protein 2 family.</text>
</comment>
<dbReference type="Pfam" id="PF13407">
    <property type="entry name" value="Peripla_BP_4"/>
    <property type="match status" value="1"/>
</dbReference>
<feature type="domain" description="Periplasmic binding protein" evidence="5">
    <location>
        <begin position="45"/>
        <end position="296"/>
    </location>
</feature>
<keyword evidence="7" id="KW-1185">Reference proteome</keyword>
<sequence>MKRRMKTLMSCLATLCMVGALFTGCQTKTQEAVKPAESSSAKKLIVIITPSHSNPFFKSEAQGAEAKAKELGYETLTLVHDDDGNKQNELFDTAISRKAAAIICDNAGADITVAAVKKAKAAKIPTFLIDREINVTGEAVSQIVANNFQGAKLGAEEFVKQVGEKGNYVELVGKESDTNAGIRSKGYHDVIDQYTEMKMVARQSANWSQTEAYSKMESIIQANKDIKGVICGNDTMAMGAMAAIKAAGLKDIVVVGLDGSNEVRDSIIAGDIKATVLQPAFMISQLAVEQADKYIKTGSTGEQEKQLKDCVLITKENAKQFDTFSMKK</sequence>
<comment type="subcellular location">
    <subcellularLocation>
        <location evidence="1">Cell envelope</location>
    </subcellularLocation>
</comment>
<evidence type="ECO:0000256" key="1">
    <source>
        <dbReference type="ARBA" id="ARBA00004196"/>
    </source>
</evidence>
<comment type="caution">
    <text evidence="6">The sequence shown here is derived from an EMBL/GenBank/DDBJ whole genome shotgun (WGS) entry which is preliminary data.</text>
</comment>
<dbReference type="GO" id="GO:0030313">
    <property type="term" value="C:cell envelope"/>
    <property type="evidence" value="ECO:0007669"/>
    <property type="project" value="UniProtKB-SubCell"/>
</dbReference>
<dbReference type="GO" id="GO:0030246">
    <property type="term" value="F:carbohydrate binding"/>
    <property type="evidence" value="ECO:0007669"/>
    <property type="project" value="UniProtKB-ARBA"/>
</dbReference>
<gene>
    <name evidence="6" type="primary">rbsB_3</name>
    <name evidence="6" type="ORF">CLMAG_38860</name>
</gene>
<feature type="chain" id="PRO_5039384253" evidence="4">
    <location>
        <begin position="23"/>
        <end position="328"/>
    </location>
</feature>
<keyword evidence="3 4" id="KW-0732">Signal</keyword>
<reference evidence="6 7" key="1">
    <citation type="submission" date="2016-04" db="EMBL/GenBank/DDBJ databases">
        <title>Genome sequence of Clostridium magnum DSM 2767.</title>
        <authorList>
            <person name="Poehlein A."/>
            <person name="Uhlig R."/>
            <person name="Fischer R."/>
            <person name="Bahl H."/>
            <person name="Daniel R."/>
        </authorList>
    </citation>
    <scope>NUCLEOTIDE SEQUENCE [LARGE SCALE GENOMIC DNA]</scope>
    <source>
        <strain evidence="6 7">DSM 2767</strain>
    </source>
</reference>
<dbReference type="InterPro" id="IPR025997">
    <property type="entry name" value="SBP_2_dom"/>
</dbReference>
<proteinExistence type="inferred from homology"/>
<dbReference type="AlphaFoldDB" id="A0A161WH20"/>